<dbReference type="Proteomes" id="UP000215441">
    <property type="component" value="Unassembled WGS sequence"/>
</dbReference>
<evidence type="ECO:0000256" key="1">
    <source>
        <dbReference type="ARBA" id="ARBA00001917"/>
    </source>
</evidence>
<evidence type="ECO:0000313" key="10">
    <source>
        <dbReference type="Proteomes" id="UP000215441"/>
    </source>
</evidence>
<keyword evidence="4" id="KW-0288">FMN</keyword>
<dbReference type="EMBL" id="NOIG01000006">
    <property type="protein sequence ID" value="OYD50501.1"/>
    <property type="molecule type" value="Genomic_DNA"/>
</dbReference>
<evidence type="ECO:0000256" key="7">
    <source>
        <dbReference type="ARBA" id="ARBA00023027"/>
    </source>
</evidence>
<dbReference type="GO" id="GO:0016491">
    <property type="term" value="F:oxidoreductase activity"/>
    <property type="evidence" value="ECO:0007669"/>
    <property type="project" value="UniProtKB-KW"/>
</dbReference>
<dbReference type="InterPro" id="IPR052530">
    <property type="entry name" value="NAD(P)H_nitroreductase"/>
</dbReference>
<dbReference type="PANTHER" id="PTHR43821:SF1">
    <property type="entry name" value="NAD(P)H NITROREDUCTASE YDJA-RELATED"/>
    <property type="match status" value="1"/>
</dbReference>
<comment type="similarity">
    <text evidence="2">Belongs to the nitroreductase family.</text>
</comment>
<evidence type="ECO:0000259" key="8">
    <source>
        <dbReference type="Pfam" id="PF00881"/>
    </source>
</evidence>
<keyword evidence="5" id="KW-0521">NADP</keyword>
<dbReference type="Pfam" id="PF00881">
    <property type="entry name" value="Nitroreductase"/>
    <property type="match status" value="1"/>
</dbReference>
<keyword evidence="7" id="KW-0520">NAD</keyword>
<name>A0A235EN94_9BURK</name>
<evidence type="ECO:0000256" key="4">
    <source>
        <dbReference type="ARBA" id="ARBA00022643"/>
    </source>
</evidence>
<organism evidence="9 10">
    <name type="scientific">Acidovorax kalamii</name>
    <dbReference type="NCBI Taxonomy" id="2004485"/>
    <lineage>
        <taxon>Bacteria</taxon>
        <taxon>Pseudomonadati</taxon>
        <taxon>Pseudomonadota</taxon>
        <taxon>Betaproteobacteria</taxon>
        <taxon>Burkholderiales</taxon>
        <taxon>Comamonadaceae</taxon>
        <taxon>Acidovorax</taxon>
    </lineage>
</organism>
<dbReference type="Gene3D" id="3.40.109.10">
    <property type="entry name" value="NADH Oxidase"/>
    <property type="match status" value="1"/>
</dbReference>
<sequence>MSVIPWPLNPTSRVQPAAAQARASEDVAGLAAALIQSRQTILPKRLGAPGPSAAELAQILSAAAHAPDHGQLVPWRFVLVPEASRTPLAEVFAQALRERDPTATPEQAEQAREKAYRSPVLLLAVVDAERGDADIDLAERTVSAGCAVQNMLLMATAQGYGSALTSGKALKADSLRALFQLAPSEQALCFVSIGTVLSRKAVRARPAPGAYVSTLDASRGVVPGF</sequence>
<dbReference type="InterPro" id="IPR000415">
    <property type="entry name" value="Nitroreductase-like"/>
</dbReference>
<dbReference type="AlphaFoldDB" id="A0A235EN94"/>
<evidence type="ECO:0000256" key="2">
    <source>
        <dbReference type="ARBA" id="ARBA00007118"/>
    </source>
</evidence>
<evidence type="ECO:0000313" key="9">
    <source>
        <dbReference type="EMBL" id="OYD50501.1"/>
    </source>
</evidence>
<dbReference type="OrthoDB" id="9804207at2"/>
<dbReference type="SUPFAM" id="SSF55469">
    <property type="entry name" value="FMN-dependent nitroreductase-like"/>
    <property type="match status" value="1"/>
</dbReference>
<dbReference type="CDD" id="cd02135">
    <property type="entry name" value="YdjA-like"/>
    <property type="match status" value="1"/>
</dbReference>
<evidence type="ECO:0000256" key="6">
    <source>
        <dbReference type="ARBA" id="ARBA00023002"/>
    </source>
</evidence>
<comment type="caution">
    <text evidence="9">The sequence shown here is derived from an EMBL/GenBank/DDBJ whole genome shotgun (WGS) entry which is preliminary data.</text>
</comment>
<keyword evidence="6" id="KW-0560">Oxidoreductase</keyword>
<dbReference type="PANTHER" id="PTHR43821">
    <property type="entry name" value="NAD(P)H NITROREDUCTASE YDJA-RELATED"/>
    <property type="match status" value="1"/>
</dbReference>
<gene>
    <name evidence="9" type="ORF">CBY09_10680</name>
</gene>
<protein>
    <submittedName>
        <fullName evidence="9">Nitroreductase</fullName>
    </submittedName>
</protein>
<evidence type="ECO:0000256" key="3">
    <source>
        <dbReference type="ARBA" id="ARBA00022630"/>
    </source>
</evidence>
<evidence type="ECO:0000256" key="5">
    <source>
        <dbReference type="ARBA" id="ARBA00022857"/>
    </source>
</evidence>
<accession>A0A235EN94</accession>
<keyword evidence="3" id="KW-0285">Flavoprotein</keyword>
<feature type="domain" description="Nitroreductase" evidence="8">
    <location>
        <begin position="49"/>
        <end position="194"/>
    </location>
</feature>
<dbReference type="InterPro" id="IPR026021">
    <property type="entry name" value="YdjA-like"/>
</dbReference>
<keyword evidence="10" id="KW-1185">Reference proteome</keyword>
<dbReference type="InterPro" id="IPR029479">
    <property type="entry name" value="Nitroreductase"/>
</dbReference>
<comment type="cofactor">
    <cofactor evidence="1">
        <name>FMN</name>
        <dbReference type="ChEBI" id="CHEBI:58210"/>
    </cofactor>
</comment>
<dbReference type="RefSeq" id="WP_094289267.1">
    <property type="nucleotide sequence ID" value="NZ_NOIG01000006.1"/>
</dbReference>
<reference evidence="9 10" key="1">
    <citation type="submission" date="2017-07" db="EMBL/GenBank/DDBJ databases">
        <title>Acidovorax KNDSW TSA 6 genome sequence and assembly.</title>
        <authorList>
            <person name="Mayilraj S."/>
        </authorList>
    </citation>
    <scope>NUCLEOTIDE SEQUENCE [LARGE SCALE GENOMIC DNA]</scope>
    <source>
        <strain evidence="9 10">KNDSW-TSA6</strain>
    </source>
</reference>
<proteinExistence type="inferred from homology"/>